<dbReference type="AlphaFoldDB" id="A0AAU7B1J6"/>
<protein>
    <submittedName>
        <fullName evidence="1">Uncharacterized protein</fullName>
    </submittedName>
</protein>
<evidence type="ECO:0000313" key="1">
    <source>
        <dbReference type="EMBL" id="XAY07872.1"/>
    </source>
</evidence>
<sequence length="105" mass="11227">MHSGEPNRRGIGVGDFASFGCDWWLGKIAPELNSTTGAAVSDEVADKLDQLISIGERIADLLEEVRSEVSSVQGDVATIDLNAMSMKYDVEAIRTAVDSIDVAMP</sequence>
<dbReference type="KEGG" id="parq:DSM112329_04764"/>
<organism evidence="1">
    <name type="scientific">Paraconexibacter sp. AEG42_29</name>
    <dbReference type="NCBI Taxonomy" id="2997339"/>
    <lineage>
        <taxon>Bacteria</taxon>
        <taxon>Bacillati</taxon>
        <taxon>Actinomycetota</taxon>
        <taxon>Thermoleophilia</taxon>
        <taxon>Solirubrobacterales</taxon>
        <taxon>Paraconexibacteraceae</taxon>
        <taxon>Paraconexibacter</taxon>
    </lineage>
</organism>
<dbReference type="RefSeq" id="WP_354699060.1">
    <property type="nucleotide sequence ID" value="NZ_CP114014.1"/>
</dbReference>
<accession>A0AAU7B1J6</accession>
<name>A0AAU7B1J6_9ACTN</name>
<dbReference type="EMBL" id="CP114014">
    <property type="protein sequence ID" value="XAY07872.1"/>
    <property type="molecule type" value="Genomic_DNA"/>
</dbReference>
<reference evidence="1" key="1">
    <citation type="submission" date="2022-12" db="EMBL/GenBank/DDBJ databases">
        <title>Paraconexibacter alkalitolerans sp. nov. and Baekduia alba sp. nov., isolated from soil and emended description of the genera Paraconexibacter (Chun et al., 2020) and Baekduia (An et al., 2020).</title>
        <authorList>
            <person name="Vieira S."/>
            <person name="Huber K.J."/>
            <person name="Geppert A."/>
            <person name="Wolf J."/>
            <person name="Neumann-Schaal M."/>
            <person name="Muesken M."/>
            <person name="Overmann J."/>
        </authorList>
    </citation>
    <scope>NUCLEOTIDE SEQUENCE</scope>
    <source>
        <strain evidence="1">AEG42_29</strain>
    </source>
</reference>
<proteinExistence type="predicted"/>
<gene>
    <name evidence="1" type="ORF">DSM112329_04764</name>
</gene>